<evidence type="ECO:0000256" key="1">
    <source>
        <dbReference type="ARBA" id="ARBA00022448"/>
    </source>
</evidence>
<dbReference type="GO" id="GO:0019825">
    <property type="term" value="F:oxygen binding"/>
    <property type="evidence" value="ECO:0007669"/>
    <property type="project" value="InterPro"/>
</dbReference>
<keyword evidence="2 5" id="KW-0349">Heme</keyword>
<dbReference type="InterPro" id="IPR001486">
    <property type="entry name" value="Hemoglobin_trunc"/>
</dbReference>
<dbReference type="GO" id="GO:0046872">
    <property type="term" value="F:metal ion binding"/>
    <property type="evidence" value="ECO:0007669"/>
    <property type="project" value="UniProtKB-KW"/>
</dbReference>
<comment type="caution">
    <text evidence="6">The sequence shown here is derived from an EMBL/GenBank/DDBJ whole genome shotgun (WGS) entry which is preliminary data.</text>
</comment>
<gene>
    <name evidence="6" type="ORF">BEN30_14350</name>
</gene>
<dbReference type="RefSeq" id="WP_069958761.1">
    <property type="nucleotide sequence ID" value="NZ_MCGG01000052.1"/>
</dbReference>
<dbReference type="Proteomes" id="UP000095347">
    <property type="component" value="Unassembled WGS sequence"/>
</dbReference>
<dbReference type="OrthoDB" id="25954at2"/>
<dbReference type="CDD" id="cd08916">
    <property type="entry name" value="TrHb3_P"/>
    <property type="match status" value="1"/>
</dbReference>
<name>A0A1E5Q5R6_9PROT</name>
<evidence type="ECO:0000313" key="6">
    <source>
        <dbReference type="EMBL" id="OEJ65302.1"/>
    </source>
</evidence>
<keyword evidence="1" id="KW-0813">Transport</keyword>
<sequence>MSEPRRNEIRTQIVDQTGIDEAMIEHLVHRFYDRIRDDGVLGPIFTAHITDWEPHLRTMCDFWSSVALMTGRYHGNPMGKHAHLPVDARHFNRWLELFEHTAQTVCPPAAAAHFVERARRIAESLELGISVGHGQILAKGQRFINDDLNI</sequence>
<evidence type="ECO:0000313" key="7">
    <source>
        <dbReference type="Proteomes" id="UP000095347"/>
    </source>
</evidence>
<dbReference type="Pfam" id="PF01152">
    <property type="entry name" value="Bac_globin"/>
    <property type="match status" value="1"/>
</dbReference>
<organism evidence="6 7">
    <name type="scientific">Magnetovibrio blakemorei</name>
    <dbReference type="NCBI Taxonomy" id="28181"/>
    <lineage>
        <taxon>Bacteria</taxon>
        <taxon>Pseudomonadati</taxon>
        <taxon>Pseudomonadota</taxon>
        <taxon>Alphaproteobacteria</taxon>
        <taxon>Rhodospirillales</taxon>
        <taxon>Magnetovibrionaceae</taxon>
        <taxon>Magnetovibrio</taxon>
    </lineage>
</organism>
<evidence type="ECO:0000256" key="3">
    <source>
        <dbReference type="ARBA" id="ARBA00022723"/>
    </source>
</evidence>
<reference evidence="7" key="1">
    <citation type="submission" date="2016-07" db="EMBL/GenBank/DDBJ databases">
        <authorList>
            <person name="Florea S."/>
            <person name="Webb J.S."/>
            <person name="Jaromczyk J."/>
            <person name="Schardl C.L."/>
        </authorList>
    </citation>
    <scope>NUCLEOTIDE SEQUENCE [LARGE SCALE GENOMIC DNA]</scope>
    <source>
        <strain evidence="7">MV-1</strain>
    </source>
</reference>
<proteinExistence type="predicted"/>
<dbReference type="InterPro" id="IPR009050">
    <property type="entry name" value="Globin-like_sf"/>
</dbReference>
<evidence type="ECO:0000256" key="2">
    <source>
        <dbReference type="ARBA" id="ARBA00022617"/>
    </source>
</evidence>
<dbReference type="GO" id="GO:0020037">
    <property type="term" value="F:heme binding"/>
    <property type="evidence" value="ECO:0007669"/>
    <property type="project" value="InterPro"/>
</dbReference>
<protein>
    <submittedName>
        <fullName evidence="6">Preprotein translocase subunit TatC</fullName>
    </submittedName>
</protein>
<dbReference type="SUPFAM" id="SSF46458">
    <property type="entry name" value="Globin-like"/>
    <property type="match status" value="1"/>
</dbReference>
<evidence type="ECO:0000256" key="5">
    <source>
        <dbReference type="PIRSR" id="PIRSR601486-1"/>
    </source>
</evidence>
<dbReference type="InterPro" id="IPR012292">
    <property type="entry name" value="Globin/Proto"/>
</dbReference>
<dbReference type="EMBL" id="MCGG01000052">
    <property type="protein sequence ID" value="OEJ65302.1"/>
    <property type="molecule type" value="Genomic_DNA"/>
</dbReference>
<accession>A0A1E5Q5R6</accession>
<feature type="binding site" description="distal binding residue" evidence="5">
    <location>
        <position position="55"/>
    </location>
    <ligand>
        <name>heme</name>
        <dbReference type="ChEBI" id="CHEBI:30413"/>
    </ligand>
    <ligandPart>
        <name>Fe</name>
        <dbReference type="ChEBI" id="CHEBI:18248"/>
    </ligandPart>
</feature>
<dbReference type="Gene3D" id="1.10.490.10">
    <property type="entry name" value="Globins"/>
    <property type="match status" value="1"/>
</dbReference>
<keyword evidence="4 5" id="KW-0408">Iron</keyword>
<dbReference type="STRING" id="28181.BEN30_14350"/>
<keyword evidence="7" id="KW-1185">Reference proteome</keyword>
<dbReference type="AlphaFoldDB" id="A0A1E5Q5R6"/>
<evidence type="ECO:0000256" key="4">
    <source>
        <dbReference type="ARBA" id="ARBA00023004"/>
    </source>
</evidence>
<keyword evidence="3 5" id="KW-0479">Metal-binding</keyword>